<comment type="pathway">
    <text evidence="1">Protein modification; protein lipoylation via endogenous pathway; protein N(6)-(lipoyl)lysine from octanoyl-[acyl-carrier-protein]: step 1/2.</text>
</comment>
<dbReference type="GO" id="GO:0033819">
    <property type="term" value="F:lipoyl(octanoyl) transferase activity"/>
    <property type="evidence" value="ECO:0007669"/>
    <property type="project" value="UniProtKB-EC"/>
</dbReference>
<dbReference type="GO" id="GO:0009249">
    <property type="term" value="P:protein lipoylation"/>
    <property type="evidence" value="ECO:0007669"/>
    <property type="project" value="InterPro"/>
</dbReference>
<dbReference type="Gene3D" id="3.30.930.10">
    <property type="entry name" value="Bira Bifunctional Protein, Domain 2"/>
    <property type="match status" value="1"/>
</dbReference>
<dbReference type="InterPro" id="IPR045864">
    <property type="entry name" value="aa-tRNA-synth_II/BPL/LPL"/>
</dbReference>
<name>A0A8S1F0V7_9PELO</name>
<dbReference type="OrthoDB" id="19908at2759"/>
<proteinExistence type="inferred from homology"/>
<dbReference type="PANTHER" id="PTHR10993:SF7">
    <property type="entry name" value="LIPOYLTRANSFERASE 2, MITOCHONDRIAL-RELATED"/>
    <property type="match status" value="1"/>
</dbReference>
<evidence type="ECO:0000259" key="8">
    <source>
        <dbReference type="PROSITE" id="PS51733"/>
    </source>
</evidence>
<evidence type="ECO:0000256" key="7">
    <source>
        <dbReference type="ARBA" id="ARBA00033331"/>
    </source>
</evidence>
<dbReference type="NCBIfam" id="TIGR00214">
    <property type="entry name" value="lipB"/>
    <property type="match status" value="1"/>
</dbReference>
<dbReference type="CDD" id="cd16444">
    <property type="entry name" value="LipB"/>
    <property type="match status" value="1"/>
</dbReference>
<accession>A0A8S1F0V7</accession>
<reference evidence="9 10" key="1">
    <citation type="submission" date="2020-04" db="EMBL/GenBank/DDBJ databases">
        <authorList>
            <person name="Laetsch R D."/>
            <person name="Stevens L."/>
            <person name="Kumar S."/>
            <person name="Blaxter L. M."/>
        </authorList>
    </citation>
    <scope>NUCLEOTIDE SEQUENCE [LARGE SCALE GENOMIC DNA]</scope>
</reference>
<dbReference type="InterPro" id="IPR020605">
    <property type="entry name" value="Octanoyltransferase_CS"/>
</dbReference>
<dbReference type="PROSITE" id="PS51733">
    <property type="entry name" value="BPL_LPL_CATALYTIC"/>
    <property type="match status" value="1"/>
</dbReference>
<dbReference type="PROSITE" id="PS01313">
    <property type="entry name" value="LIPB"/>
    <property type="match status" value="1"/>
</dbReference>
<dbReference type="InterPro" id="IPR004143">
    <property type="entry name" value="BPL_LPL_catalytic"/>
</dbReference>
<dbReference type="SUPFAM" id="SSF55681">
    <property type="entry name" value="Class II aaRS and biotin synthetases"/>
    <property type="match status" value="1"/>
</dbReference>
<dbReference type="AlphaFoldDB" id="A0A8S1F0V7"/>
<organism evidence="9 10">
    <name type="scientific">Caenorhabditis bovis</name>
    <dbReference type="NCBI Taxonomy" id="2654633"/>
    <lineage>
        <taxon>Eukaryota</taxon>
        <taxon>Metazoa</taxon>
        <taxon>Ecdysozoa</taxon>
        <taxon>Nematoda</taxon>
        <taxon>Chromadorea</taxon>
        <taxon>Rhabditida</taxon>
        <taxon>Rhabditina</taxon>
        <taxon>Rhabditomorpha</taxon>
        <taxon>Rhabditoidea</taxon>
        <taxon>Rhabditidae</taxon>
        <taxon>Peloderinae</taxon>
        <taxon>Caenorhabditis</taxon>
    </lineage>
</organism>
<evidence type="ECO:0000256" key="1">
    <source>
        <dbReference type="ARBA" id="ARBA00004821"/>
    </source>
</evidence>
<evidence type="ECO:0000313" key="9">
    <source>
        <dbReference type="EMBL" id="CAB3406023.1"/>
    </source>
</evidence>
<dbReference type="EC" id="2.3.1.181" evidence="3"/>
<dbReference type="InterPro" id="IPR000544">
    <property type="entry name" value="Octanoyltransferase"/>
</dbReference>
<dbReference type="Pfam" id="PF21948">
    <property type="entry name" value="LplA-B_cat"/>
    <property type="match status" value="1"/>
</dbReference>
<sequence>MLKSFVSLSRSFSSSSGNPRKIVVCANGSIAAWHPPQDFPYEHSRPIETAEIQKKEENFQTSRLSAAALAAAIPREPVNAELKDIFYTTKHEWYTRNFLLALEHEPVYTVGIRHKGYTEEEENRLKSLGADFYRTSRGGLITFHGPGQLVVYPICDLRRVSNKVLGVRSYVDRLEQTIIDCVTNGFCIPNVGRTEHTGVWVDENRKLAAIGIGVTNGVSYHGISINCNTDLKWFDNIVGCGIEGVSTTSLSKETNRNVTTIFPVPLSSILVTMPL</sequence>
<dbReference type="EMBL" id="CADEPM010000005">
    <property type="protein sequence ID" value="CAB3406023.1"/>
    <property type="molecule type" value="Genomic_DNA"/>
</dbReference>
<comment type="similarity">
    <text evidence="2">Belongs to the LipB family.</text>
</comment>
<keyword evidence="5" id="KW-0012">Acyltransferase</keyword>
<evidence type="ECO:0000256" key="6">
    <source>
        <dbReference type="ARBA" id="ARBA00030797"/>
    </source>
</evidence>
<protein>
    <recommendedName>
        <fullName evidence="3">lipoyl(octanoyl) transferase</fullName>
        <ecNumber evidence="3">2.3.1.181</ecNumber>
    </recommendedName>
    <alternativeName>
        <fullName evidence="6">Lipoate-protein ligase B</fullName>
    </alternativeName>
    <alternativeName>
        <fullName evidence="7">Lipoyl/octanoyl transferase</fullName>
    </alternativeName>
</protein>
<evidence type="ECO:0000256" key="2">
    <source>
        <dbReference type="ARBA" id="ARBA00007907"/>
    </source>
</evidence>
<feature type="domain" description="BPL/LPL catalytic" evidence="8">
    <location>
        <begin position="93"/>
        <end position="275"/>
    </location>
</feature>
<comment type="caution">
    <text evidence="9">The sequence shown here is derived from an EMBL/GenBank/DDBJ whole genome shotgun (WGS) entry which is preliminary data.</text>
</comment>
<evidence type="ECO:0000256" key="3">
    <source>
        <dbReference type="ARBA" id="ARBA00012334"/>
    </source>
</evidence>
<evidence type="ECO:0000313" key="10">
    <source>
        <dbReference type="Proteomes" id="UP000494206"/>
    </source>
</evidence>
<evidence type="ECO:0000256" key="4">
    <source>
        <dbReference type="ARBA" id="ARBA00022679"/>
    </source>
</evidence>
<keyword evidence="10" id="KW-1185">Reference proteome</keyword>
<keyword evidence="4" id="KW-0808">Transferase</keyword>
<dbReference type="Proteomes" id="UP000494206">
    <property type="component" value="Unassembled WGS sequence"/>
</dbReference>
<gene>
    <name evidence="9" type="ORF">CBOVIS_LOCUS8152</name>
</gene>
<evidence type="ECO:0000256" key="5">
    <source>
        <dbReference type="ARBA" id="ARBA00023315"/>
    </source>
</evidence>
<dbReference type="PANTHER" id="PTHR10993">
    <property type="entry name" value="OCTANOYLTRANSFERASE"/>
    <property type="match status" value="1"/>
</dbReference>